<dbReference type="CDD" id="cd00200">
    <property type="entry name" value="WD40"/>
    <property type="match status" value="1"/>
</dbReference>
<evidence type="ECO:0000256" key="2">
    <source>
        <dbReference type="ARBA" id="ARBA00022574"/>
    </source>
</evidence>
<dbReference type="AlphaFoldDB" id="A0AAQ4EE52"/>
<sequence>MLSESVENSCSTCSRYEEQVHASILRDTDKSFDDMKRKREKQPEPKLTVERVLAQFKSESGENAGAPFDLPVDVTVEKLQLLCNAFLETEEKVPYLFFVDGVEIKESLANTLLEKTAPLEPEKVVEIVYAPQALFKVQAVTRCTASIPGHEEAVLVTSFSPDGRHLASGSGDTTVRFWDLNTQTPHYTCKGHKNWVLCVTWAPDGKKVASGCKNGQIFLWDPESGQQMGRPLAGHKKWITCLCWEPLHLNAECRSLASSSKDGTVRIWDTTLAQTRLTLAGHVQSVTCVRWGGTGLIYTASQDCTIKVWKADTGILCRTLQCHGHWVNVLALNTDYVMRTGAFDPRKQQSIANCSREELQQRAEQRYKEARGNEPERLASGSDDFTLALWLPETSKKPAAHMTGHQRVVNDVRFSPDMRLLASASFDKSLKLWDGRTGKFLAALRGHVSCVYQLAWSADSRLVVSGSSDSTLKLWDVSTGKLTGDLPGHADEVYAVDWSPDGSQVVSGGKDKVLRLWRK</sequence>
<dbReference type="InterPro" id="IPR019775">
    <property type="entry name" value="WD40_repeat_CS"/>
</dbReference>
<protein>
    <recommendedName>
        <fullName evidence="7">NLE domain-containing protein</fullName>
    </recommendedName>
</protein>
<dbReference type="InterPro" id="IPR015943">
    <property type="entry name" value="WD40/YVTN_repeat-like_dom_sf"/>
</dbReference>
<dbReference type="InterPro" id="IPR020472">
    <property type="entry name" value="WD40_PAC1"/>
</dbReference>
<accession>A0AAQ4EE52</accession>
<evidence type="ECO:0000256" key="4">
    <source>
        <dbReference type="ARBA" id="ARBA00023242"/>
    </source>
</evidence>
<feature type="repeat" description="WD" evidence="6">
    <location>
        <begin position="444"/>
        <end position="485"/>
    </location>
</feature>
<keyword evidence="9" id="KW-1185">Reference proteome</keyword>
<dbReference type="PROSITE" id="PS50082">
    <property type="entry name" value="WD_REPEATS_2"/>
    <property type="match status" value="7"/>
</dbReference>
<evidence type="ECO:0000256" key="6">
    <source>
        <dbReference type="PROSITE-ProRule" id="PRU00221"/>
    </source>
</evidence>
<feature type="repeat" description="WD" evidence="6">
    <location>
        <begin position="232"/>
        <end position="278"/>
    </location>
</feature>
<feature type="repeat" description="WD" evidence="6">
    <location>
        <begin position="189"/>
        <end position="230"/>
    </location>
</feature>
<evidence type="ECO:0000259" key="7">
    <source>
        <dbReference type="Pfam" id="PF08154"/>
    </source>
</evidence>
<reference evidence="8 9" key="1">
    <citation type="journal article" date="2023" name="Arcadia Sci">
        <title>De novo assembly of a long-read Amblyomma americanum tick genome.</title>
        <authorList>
            <person name="Chou S."/>
            <person name="Poskanzer K.E."/>
            <person name="Rollins M."/>
            <person name="Thuy-Boun P.S."/>
        </authorList>
    </citation>
    <scope>NUCLEOTIDE SEQUENCE [LARGE SCALE GENOMIC DNA]</scope>
    <source>
        <strain evidence="8">F_SG_1</strain>
        <tissue evidence="8">Salivary glands</tissue>
    </source>
</reference>
<feature type="repeat" description="WD" evidence="6">
    <location>
        <begin position="279"/>
        <end position="319"/>
    </location>
</feature>
<feature type="domain" description="NLE" evidence="7">
    <location>
        <begin position="52"/>
        <end position="112"/>
    </location>
</feature>
<dbReference type="PROSITE" id="PS00678">
    <property type="entry name" value="WD_REPEATS_1"/>
    <property type="match status" value="2"/>
</dbReference>
<evidence type="ECO:0000256" key="1">
    <source>
        <dbReference type="ARBA" id="ARBA00004604"/>
    </source>
</evidence>
<evidence type="ECO:0000256" key="3">
    <source>
        <dbReference type="ARBA" id="ARBA00022737"/>
    </source>
</evidence>
<keyword evidence="2 6" id="KW-0853">WD repeat</keyword>
<dbReference type="InterPro" id="IPR001632">
    <property type="entry name" value="WD40_G-protein_beta-like"/>
</dbReference>
<organism evidence="8 9">
    <name type="scientific">Amblyomma americanum</name>
    <name type="common">Lone star tick</name>
    <dbReference type="NCBI Taxonomy" id="6943"/>
    <lineage>
        <taxon>Eukaryota</taxon>
        <taxon>Metazoa</taxon>
        <taxon>Ecdysozoa</taxon>
        <taxon>Arthropoda</taxon>
        <taxon>Chelicerata</taxon>
        <taxon>Arachnida</taxon>
        <taxon>Acari</taxon>
        <taxon>Parasitiformes</taxon>
        <taxon>Ixodida</taxon>
        <taxon>Ixodoidea</taxon>
        <taxon>Ixodidae</taxon>
        <taxon>Amblyomminae</taxon>
        <taxon>Amblyomma</taxon>
    </lineage>
</organism>
<dbReference type="Gene3D" id="2.130.10.10">
    <property type="entry name" value="YVTN repeat-like/Quinoprotein amine dehydrogenase"/>
    <property type="match status" value="1"/>
</dbReference>
<dbReference type="SMART" id="SM00320">
    <property type="entry name" value="WD40"/>
    <property type="match status" value="8"/>
</dbReference>
<feature type="repeat" description="WD" evidence="6">
    <location>
        <begin position="147"/>
        <end position="188"/>
    </location>
</feature>
<evidence type="ECO:0000313" key="8">
    <source>
        <dbReference type="EMBL" id="KAK8773069.1"/>
    </source>
</evidence>
<name>A0AAQ4EE52_AMBAM</name>
<dbReference type="Pfam" id="PF08154">
    <property type="entry name" value="NLE"/>
    <property type="match status" value="1"/>
</dbReference>
<keyword evidence="3" id="KW-0677">Repeat</keyword>
<evidence type="ECO:0000256" key="5">
    <source>
        <dbReference type="ARBA" id="ARBA00061016"/>
    </source>
</evidence>
<dbReference type="Proteomes" id="UP001321473">
    <property type="component" value="Unassembled WGS sequence"/>
</dbReference>
<dbReference type="InterPro" id="IPR001680">
    <property type="entry name" value="WD40_rpt"/>
</dbReference>
<dbReference type="GO" id="GO:0000027">
    <property type="term" value="P:ribosomal large subunit assembly"/>
    <property type="evidence" value="ECO:0007669"/>
    <property type="project" value="TreeGrafter"/>
</dbReference>
<comment type="similarity">
    <text evidence="5">Belongs to the NLE1/RSA4 family.</text>
</comment>
<dbReference type="Pfam" id="PF00400">
    <property type="entry name" value="WD40"/>
    <property type="match status" value="7"/>
</dbReference>
<keyword evidence="4" id="KW-0539">Nucleus</keyword>
<dbReference type="GO" id="GO:0007219">
    <property type="term" value="P:Notch signaling pathway"/>
    <property type="evidence" value="ECO:0007669"/>
    <property type="project" value="TreeGrafter"/>
</dbReference>
<evidence type="ECO:0000313" key="9">
    <source>
        <dbReference type="Proteomes" id="UP001321473"/>
    </source>
</evidence>
<proteinExistence type="inferred from homology"/>
<dbReference type="EMBL" id="JARKHS020017353">
    <property type="protein sequence ID" value="KAK8773069.1"/>
    <property type="molecule type" value="Genomic_DNA"/>
</dbReference>
<comment type="subcellular location">
    <subcellularLocation>
        <location evidence="1">Nucleus</location>
        <location evidence="1">Nucleolus</location>
    </subcellularLocation>
</comment>
<dbReference type="PRINTS" id="PR00320">
    <property type="entry name" value="GPROTEINBRPT"/>
</dbReference>
<feature type="repeat" description="WD" evidence="6">
    <location>
        <begin position="402"/>
        <end position="443"/>
    </location>
</feature>
<dbReference type="GO" id="GO:0005730">
    <property type="term" value="C:nucleolus"/>
    <property type="evidence" value="ECO:0007669"/>
    <property type="project" value="UniProtKB-SubCell"/>
</dbReference>
<gene>
    <name evidence="8" type="ORF">V5799_012406</name>
</gene>
<feature type="repeat" description="WD" evidence="6">
    <location>
        <begin position="486"/>
        <end position="519"/>
    </location>
</feature>
<dbReference type="FunFam" id="2.130.10.10:FF:000092">
    <property type="entry name" value="notchless protein homolog"/>
    <property type="match status" value="1"/>
</dbReference>
<dbReference type="SUPFAM" id="SSF50998">
    <property type="entry name" value="Quinoprotein alcohol dehydrogenase-like"/>
    <property type="match status" value="1"/>
</dbReference>
<dbReference type="PROSITE" id="PS50294">
    <property type="entry name" value="WD_REPEATS_REGION"/>
    <property type="match status" value="7"/>
</dbReference>
<dbReference type="PRINTS" id="PR00319">
    <property type="entry name" value="GPROTEINB"/>
</dbReference>
<dbReference type="PANTHER" id="PTHR19848:SF0">
    <property type="entry name" value="NOTCHLESS PROTEIN HOMOLOG 1"/>
    <property type="match status" value="1"/>
</dbReference>
<dbReference type="PANTHER" id="PTHR19848">
    <property type="entry name" value="WD40 REPEAT PROTEIN"/>
    <property type="match status" value="1"/>
</dbReference>
<dbReference type="InterPro" id="IPR012972">
    <property type="entry name" value="NLE"/>
</dbReference>
<dbReference type="InterPro" id="IPR011047">
    <property type="entry name" value="Quinoprotein_ADH-like_sf"/>
</dbReference>
<comment type="caution">
    <text evidence="8">The sequence shown here is derived from an EMBL/GenBank/DDBJ whole genome shotgun (WGS) entry which is preliminary data.</text>
</comment>